<dbReference type="AlphaFoldDB" id="A0A226EHC7"/>
<evidence type="ECO:0000256" key="1">
    <source>
        <dbReference type="SAM" id="MobiDB-lite"/>
    </source>
</evidence>
<evidence type="ECO:0000313" key="3">
    <source>
        <dbReference type="Proteomes" id="UP000198287"/>
    </source>
</evidence>
<dbReference type="EMBL" id="LNIX01000003">
    <property type="protein sequence ID" value="OXA56849.1"/>
    <property type="molecule type" value="Genomic_DNA"/>
</dbReference>
<feature type="region of interest" description="Disordered" evidence="1">
    <location>
        <begin position="132"/>
        <end position="158"/>
    </location>
</feature>
<sequence>MCQIYKKSAAASHFRLFNIFFKHFKVLTGLLVVAFAAHISDANQRGYTLHYEEQPHEIQQQPEQPWIGSHSLKFTPNPFLNQISVPQTKQFPDASESSFHPDSEAPLSFTTTEPSSLIAFLNNGTTGEAGTSFPPLVASMGKRGMKSRRKVKGRRRFSSQAPIRNNATRYQSKRSKIDGSRTQFRTRKPRAKIIVHLSKNDASTDQEPSIDNDFNRGQIEFLPIDQVSMGMEHSVSPPPTAISSPELLMITAPPPIQSENVIVENNLVPMDMLNHPEKLNPSYFRNIILKTMMDKLVGVGIATHAPTLTRTQV</sequence>
<proteinExistence type="predicted"/>
<name>A0A226EHC7_FOLCA</name>
<comment type="caution">
    <text evidence="2">The sequence shown here is derived from an EMBL/GenBank/DDBJ whole genome shotgun (WGS) entry which is preliminary data.</text>
</comment>
<protein>
    <submittedName>
        <fullName evidence="2">Uncharacterized protein</fullName>
    </submittedName>
</protein>
<keyword evidence="3" id="KW-1185">Reference proteome</keyword>
<gene>
    <name evidence="2" type="ORF">Fcan01_08517</name>
</gene>
<feature type="region of interest" description="Disordered" evidence="1">
    <location>
        <begin position="90"/>
        <end position="109"/>
    </location>
</feature>
<reference evidence="2 3" key="1">
    <citation type="submission" date="2015-12" db="EMBL/GenBank/DDBJ databases">
        <title>The genome of Folsomia candida.</title>
        <authorList>
            <person name="Faddeeva A."/>
            <person name="Derks M.F."/>
            <person name="Anvar Y."/>
            <person name="Smit S."/>
            <person name="Van Straalen N."/>
            <person name="Roelofs D."/>
        </authorList>
    </citation>
    <scope>NUCLEOTIDE SEQUENCE [LARGE SCALE GENOMIC DNA]</scope>
    <source>
        <strain evidence="2 3">VU population</strain>
        <tissue evidence="2">Whole body</tissue>
    </source>
</reference>
<feature type="compositionally biased region" description="Polar residues" evidence="1">
    <location>
        <begin position="90"/>
        <end position="100"/>
    </location>
</feature>
<organism evidence="2 3">
    <name type="scientific">Folsomia candida</name>
    <name type="common">Springtail</name>
    <dbReference type="NCBI Taxonomy" id="158441"/>
    <lineage>
        <taxon>Eukaryota</taxon>
        <taxon>Metazoa</taxon>
        <taxon>Ecdysozoa</taxon>
        <taxon>Arthropoda</taxon>
        <taxon>Hexapoda</taxon>
        <taxon>Collembola</taxon>
        <taxon>Entomobryomorpha</taxon>
        <taxon>Isotomoidea</taxon>
        <taxon>Isotomidae</taxon>
        <taxon>Proisotominae</taxon>
        <taxon>Folsomia</taxon>
    </lineage>
</organism>
<feature type="compositionally biased region" description="Basic residues" evidence="1">
    <location>
        <begin position="143"/>
        <end position="157"/>
    </location>
</feature>
<accession>A0A226EHC7</accession>
<evidence type="ECO:0000313" key="2">
    <source>
        <dbReference type="EMBL" id="OXA56849.1"/>
    </source>
</evidence>
<dbReference type="Proteomes" id="UP000198287">
    <property type="component" value="Unassembled WGS sequence"/>
</dbReference>